<keyword evidence="7" id="KW-1015">Disulfide bond</keyword>
<comment type="catalytic activity">
    <reaction evidence="9 14">
        <text>2 glutathione + NADP(+) = glutathione disulfide + NADPH + H(+)</text>
        <dbReference type="Rhea" id="RHEA:11740"/>
        <dbReference type="ChEBI" id="CHEBI:15378"/>
        <dbReference type="ChEBI" id="CHEBI:57783"/>
        <dbReference type="ChEBI" id="CHEBI:57925"/>
        <dbReference type="ChEBI" id="CHEBI:58297"/>
        <dbReference type="ChEBI" id="CHEBI:58349"/>
        <dbReference type="EC" id="1.8.1.7"/>
    </reaction>
</comment>
<evidence type="ECO:0000256" key="13">
    <source>
        <dbReference type="RuleBase" id="RU003691"/>
    </source>
</evidence>
<organism evidence="17 18">
    <name type="scientific">Stappia sediminis</name>
    <dbReference type="NCBI Taxonomy" id="2692190"/>
    <lineage>
        <taxon>Bacteria</taxon>
        <taxon>Pseudomonadati</taxon>
        <taxon>Pseudomonadota</taxon>
        <taxon>Alphaproteobacteria</taxon>
        <taxon>Hyphomicrobiales</taxon>
        <taxon>Stappiaceae</taxon>
        <taxon>Stappia</taxon>
    </lineage>
</organism>
<dbReference type="Proteomes" id="UP000433101">
    <property type="component" value="Unassembled WGS sequence"/>
</dbReference>
<dbReference type="PROSITE" id="PS00076">
    <property type="entry name" value="PYRIDINE_REDOX_1"/>
    <property type="match status" value="1"/>
</dbReference>
<keyword evidence="8 13" id="KW-0676">Redox-active center</keyword>
<dbReference type="InterPro" id="IPR023753">
    <property type="entry name" value="FAD/NAD-binding_dom"/>
</dbReference>
<dbReference type="InterPro" id="IPR001100">
    <property type="entry name" value="Pyr_nuc-diS_OxRdtase"/>
</dbReference>
<comment type="function">
    <text evidence="14">Catalyzes the reduction of glutathione disulfide (GSSG) to reduced glutathione (GSH).</text>
</comment>
<feature type="domain" description="FAD/NAD(P)-binding" evidence="16">
    <location>
        <begin position="6"/>
        <end position="320"/>
    </location>
</feature>
<dbReference type="GO" id="GO:0050661">
    <property type="term" value="F:NADP binding"/>
    <property type="evidence" value="ECO:0007669"/>
    <property type="project" value="InterPro"/>
</dbReference>
<keyword evidence="18" id="KW-1185">Reference proteome</keyword>
<comment type="cofactor">
    <cofactor evidence="11">
        <name>FAD</name>
        <dbReference type="ChEBI" id="CHEBI:57692"/>
    </cofactor>
    <text evidence="11">Binds 1 FAD per subunit.</text>
</comment>
<feature type="binding site" evidence="11">
    <location>
        <position position="52"/>
    </location>
    <ligand>
        <name>FAD</name>
        <dbReference type="ChEBI" id="CHEBI:57692"/>
    </ligand>
</feature>
<dbReference type="EMBL" id="WUMV01000009">
    <property type="protein sequence ID" value="MXN67119.1"/>
    <property type="molecule type" value="Genomic_DNA"/>
</dbReference>
<feature type="disulfide bond" description="Redox-active" evidence="12">
    <location>
        <begin position="43"/>
        <end position="48"/>
    </location>
</feature>
<dbReference type="Pfam" id="PF02852">
    <property type="entry name" value="Pyr_redox_dim"/>
    <property type="match status" value="1"/>
</dbReference>
<dbReference type="Gene3D" id="3.50.50.60">
    <property type="entry name" value="FAD/NAD(P)-binding domain"/>
    <property type="match status" value="2"/>
</dbReference>
<keyword evidence="11" id="KW-0547">Nucleotide-binding</keyword>
<dbReference type="Gene3D" id="3.30.390.30">
    <property type="match status" value="1"/>
</dbReference>
<evidence type="ECO:0000256" key="9">
    <source>
        <dbReference type="ARBA" id="ARBA00049142"/>
    </source>
</evidence>
<evidence type="ECO:0000259" key="15">
    <source>
        <dbReference type="Pfam" id="PF02852"/>
    </source>
</evidence>
<accession>A0A7X3LXU5</accession>
<evidence type="ECO:0000259" key="16">
    <source>
        <dbReference type="Pfam" id="PF07992"/>
    </source>
</evidence>
<dbReference type="SUPFAM" id="SSF51905">
    <property type="entry name" value="FAD/NAD(P)-binding domain"/>
    <property type="match status" value="1"/>
</dbReference>
<dbReference type="GO" id="GO:0004362">
    <property type="term" value="F:glutathione-disulfide reductase (NADPH) activity"/>
    <property type="evidence" value="ECO:0007669"/>
    <property type="project" value="UniProtKB-EC"/>
</dbReference>
<evidence type="ECO:0000256" key="3">
    <source>
        <dbReference type="ARBA" id="ARBA00022630"/>
    </source>
</evidence>
<protein>
    <recommendedName>
        <fullName evidence="14">Glutathione reductase</fullName>
        <shortName evidence="14">GRase</shortName>
        <ecNumber evidence="14">1.8.1.7</ecNumber>
    </recommendedName>
</protein>
<evidence type="ECO:0000256" key="12">
    <source>
        <dbReference type="PIRSR" id="PIRSR000350-4"/>
    </source>
</evidence>
<dbReference type="InterPro" id="IPR046952">
    <property type="entry name" value="GSHR/TRXR-like"/>
</dbReference>
<keyword evidence="6 13" id="KW-0560">Oxidoreductase</keyword>
<evidence type="ECO:0000256" key="7">
    <source>
        <dbReference type="ARBA" id="ARBA00023157"/>
    </source>
</evidence>
<dbReference type="InterPro" id="IPR004099">
    <property type="entry name" value="Pyr_nucl-diS_OxRdtase_dimer"/>
</dbReference>
<keyword evidence="11" id="KW-0520">NAD</keyword>
<keyword evidence="4 11" id="KW-0274">FAD</keyword>
<dbReference type="PRINTS" id="PR00368">
    <property type="entry name" value="FADPNR"/>
</dbReference>
<evidence type="ECO:0000256" key="10">
    <source>
        <dbReference type="PIRSR" id="PIRSR000350-2"/>
    </source>
</evidence>
<dbReference type="EC" id="1.8.1.7" evidence="14"/>
<dbReference type="AlphaFoldDB" id="A0A7X3LXU5"/>
<evidence type="ECO:0000256" key="11">
    <source>
        <dbReference type="PIRSR" id="PIRSR000350-3"/>
    </source>
</evidence>
<dbReference type="GO" id="GO:0005829">
    <property type="term" value="C:cytosol"/>
    <property type="evidence" value="ECO:0007669"/>
    <property type="project" value="TreeGrafter"/>
</dbReference>
<dbReference type="Pfam" id="PF07992">
    <property type="entry name" value="Pyr_redox_2"/>
    <property type="match status" value="1"/>
</dbReference>
<feature type="binding site" evidence="11">
    <location>
        <begin position="177"/>
        <end position="184"/>
    </location>
    <ligand>
        <name>NAD(+)</name>
        <dbReference type="ChEBI" id="CHEBI:57540"/>
    </ligand>
</feature>
<evidence type="ECO:0000256" key="2">
    <source>
        <dbReference type="ARBA" id="ARBA00011738"/>
    </source>
</evidence>
<dbReference type="InterPro" id="IPR036188">
    <property type="entry name" value="FAD/NAD-bd_sf"/>
</dbReference>
<keyword evidence="3 13" id="KW-0285">Flavoprotein</keyword>
<evidence type="ECO:0000313" key="18">
    <source>
        <dbReference type="Proteomes" id="UP000433101"/>
    </source>
</evidence>
<keyword evidence="5 14" id="KW-0521">NADP</keyword>
<proteinExistence type="inferred from homology"/>
<dbReference type="SUPFAM" id="SSF55424">
    <property type="entry name" value="FAD/NAD-linked reductases, dimerisation (C-terminal) domain"/>
    <property type="match status" value="1"/>
</dbReference>
<dbReference type="GO" id="GO:0034599">
    <property type="term" value="P:cellular response to oxidative stress"/>
    <property type="evidence" value="ECO:0007669"/>
    <property type="project" value="TreeGrafter"/>
</dbReference>
<evidence type="ECO:0000256" key="8">
    <source>
        <dbReference type="ARBA" id="ARBA00023284"/>
    </source>
</evidence>
<feature type="binding site" evidence="11">
    <location>
        <position position="305"/>
    </location>
    <ligand>
        <name>NAD(+)</name>
        <dbReference type="ChEBI" id="CHEBI:57540"/>
    </ligand>
</feature>
<dbReference type="InterPro" id="IPR016156">
    <property type="entry name" value="FAD/NAD-linked_Rdtase_dimer_sf"/>
</dbReference>
<comment type="subunit">
    <text evidence="2">Homodimer.</text>
</comment>
<gene>
    <name evidence="17" type="primary">gor</name>
    <name evidence="17" type="ORF">GR183_19595</name>
</gene>
<feature type="active site" description="Proton acceptor" evidence="10">
    <location>
        <position position="438"/>
    </location>
</feature>
<dbReference type="InterPro" id="IPR012999">
    <property type="entry name" value="Pyr_OxRdtase_I_AS"/>
</dbReference>
<dbReference type="InterPro" id="IPR006324">
    <property type="entry name" value="GSHR"/>
</dbReference>
<sequence>MADFDYDLFVIGGGSGGVRAARIAAGYGARVAVAEEYRYGGTCVIRGCVPKKLFVYASHFSETFEDAEGFGWSVGERSFDWEKLIDAKDREITRLEGIYRRNLERSGVELHDTRAVIEDAHTVRLMADNRRITARYILVAVGGTPNVDPDMPGGEHVITSNEAFHLADFPKKIVVAGGGYIAVEFAGIFNGLGAETTLIYRGEEILRGFDMDLRKTLHEEMEKKGIRVICGDVFTSIEKTAEGLIGSTKLGETITADKIMFAIGRRPNTAGLGLETAGVETNRNGAIIVDEQSRTNVPSIYAVGDVTDRVNLTPVAIREGHAFADTVFGDKAWSTDHELIPTAVFSQPEIGTVGMTQEEAEAKFANLDIYRASFRPMKHTLSGRDEKMLMKVIVDADSDRVLGVHILGPDAGELSQVLGIALKMGAKKADFDATMAVHPTAAEELVTMREPAERIRA</sequence>
<comment type="caution">
    <text evidence="17">The sequence shown here is derived from an EMBL/GenBank/DDBJ whole genome shotgun (WGS) entry which is preliminary data.</text>
</comment>
<evidence type="ECO:0000256" key="5">
    <source>
        <dbReference type="ARBA" id="ARBA00022857"/>
    </source>
</evidence>
<name>A0A7X3LXU5_9HYPH</name>
<evidence type="ECO:0000256" key="14">
    <source>
        <dbReference type="RuleBase" id="RU365040"/>
    </source>
</evidence>
<dbReference type="RefSeq" id="WP_160777496.1">
    <property type="nucleotide sequence ID" value="NZ_WUMV01000009.1"/>
</dbReference>
<dbReference type="GO" id="GO:0050660">
    <property type="term" value="F:flavin adenine dinucleotide binding"/>
    <property type="evidence" value="ECO:0007669"/>
    <property type="project" value="InterPro"/>
</dbReference>
<dbReference type="PIRSF" id="PIRSF000350">
    <property type="entry name" value="Mercury_reductase_MerA"/>
    <property type="match status" value="1"/>
</dbReference>
<comment type="similarity">
    <text evidence="1 13">Belongs to the class-I pyridine nucleotide-disulfide oxidoreductase family.</text>
</comment>
<dbReference type="PANTHER" id="PTHR42737:SF2">
    <property type="entry name" value="GLUTATHIONE REDUCTASE"/>
    <property type="match status" value="1"/>
</dbReference>
<evidence type="ECO:0000256" key="6">
    <source>
        <dbReference type="ARBA" id="ARBA00023002"/>
    </source>
</evidence>
<reference evidence="17 18" key="1">
    <citation type="submission" date="2019-12" db="EMBL/GenBank/DDBJ databases">
        <authorList>
            <person name="Li M."/>
        </authorList>
    </citation>
    <scope>NUCLEOTIDE SEQUENCE [LARGE SCALE GENOMIC DNA]</scope>
    <source>
        <strain evidence="17 18">GBMRC 2046</strain>
    </source>
</reference>
<dbReference type="NCBIfam" id="NF004776">
    <property type="entry name" value="PRK06116.1"/>
    <property type="match status" value="1"/>
</dbReference>
<dbReference type="FunFam" id="3.50.50.60:FF:000051">
    <property type="entry name" value="Glutathione reductase"/>
    <property type="match status" value="1"/>
</dbReference>
<dbReference type="GO" id="GO:0006749">
    <property type="term" value="P:glutathione metabolic process"/>
    <property type="evidence" value="ECO:0007669"/>
    <property type="project" value="InterPro"/>
</dbReference>
<evidence type="ECO:0000256" key="1">
    <source>
        <dbReference type="ARBA" id="ARBA00007532"/>
    </source>
</evidence>
<dbReference type="PANTHER" id="PTHR42737">
    <property type="entry name" value="GLUTATHIONE REDUCTASE"/>
    <property type="match status" value="1"/>
</dbReference>
<evidence type="ECO:0000256" key="4">
    <source>
        <dbReference type="ARBA" id="ARBA00022827"/>
    </source>
</evidence>
<dbReference type="NCBIfam" id="TIGR01424">
    <property type="entry name" value="gluta_reduc_2"/>
    <property type="match status" value="1"/>
</dbReference>
<dbReference type="PRINTS" id="PR00411">
    <property type="entry name" value="PNDRDTASEI"/>
</dbReference>
<evidence type="ECO:0000313" key="17">
    <source>
        <dbReference type="EMBL" id="MXN67119.1"/>
    </source>
</evidence>
<feature type="binding site" evidence="11">
    <location>
        <position position="264"/>
    </location>
    <ligand>
        <name>NAD(+)</name>
        <dbReference type="ChEBI" id="CHEBI:57540"/>
    </ligand>
</feature>
<feature type="domain" description="Pyridine nucleotide-disulphide oxidoreductase dimerisation" evidence="15">
    <location>
        <begin position="340"/>
        <end position="448"/>
    </location>
</feature>
<dbReference type="GO" id="GO:0045454">
    <property type="term" value="P:cell redox homeostasis"/>
    <property type="evidence" value="ECO:0007669"/>
    <property type="project" value="InterPro"/>
</dbReference>